<dbReference type="Gene3D" id="2.160.20.10">
    <property type="entry name" value="Single-stranded right-handed beta-helix, Pectin lyase-like"/>
    <property type="match status" value="2"/>
</dbReference>
<dbReference type="InterPro" id="IPR012334">
    <property type="entry name" value="Pectin_lyas_fold"/>
</dbReference>
<dbReference type="FunFam" id="2.160.20.10:FF:000007">
    <property type="entry name" value="F-box only protein 11"/>
    <property type="match status" value="1"/>
</dbReference>
<dbReference type="InterPro" id="IPR022441">
    <property type="entry name" value="Para_beta_helix_rpt-2"/>
</dbReference>
<dbReference type="InterPro" id="IPR006633">
    <property type="entry name" value="Carb-bd_sugar_hydrolysis-dom"/>
</dbReference>
<feature type="compositionally biased region" description="Basic residues" evidence="4">
    <location>
        <begin position="7"/>
        <end position="16"/>
    </location>
</feature>
<dbReference type="FunFam" id="1.20.1280.50:FF:000003">
    <property type="entry name" value="F-box only protein 11"/>
    <property type="match status" value="1"/>
</dbReference>
<dbReference type="InterPro" id="IPR011050">
    <property type="entry name" value="Pectin_lyase_fold/virulence"/>
</dbReference>
<dbReference type="InterPro" id="IPR001810">
    <property type="entry name" value="F-box_dom"/>
</dbReference>
<reference evidence="6 7" key="1">
    <citation type="submission" date="2017-12" db="EMBL/GenBank/DDBJ databases">
        <title>High-resolution comparative analysis of great ape genomes.</title>
        <authorList>
            <person name="Pollen A."/>
            <person name="Hastie A."/>
            <person name="Hormozdiari F."/>
            <person name="Dougherty M."/>
            <person name="Liu R."/>
            <person name="Chaisson M."/>
            <person name="Hoppe E."/>
            <person name="Hill C."/>
            <person name="Pang A."/>
            <person name="Hillier L."/>
            <person name="Baker C."/>
            <person name="Armstrong J."/>
            <person name="Shendure J."/>
            <person name="Paten B."/>
            <person name="Wilson R."/>
            <person name="Chao H."/>
            <person name="Schneider V."/>
            <person name="Ventura M."/>
            <person name="Kronenberg Z."/>
            <person name="Murali S."/>
            <person name="Gordon D."/>
            <person name="Cantsilieris S."/>
            <person name="Munson K."/>
            <person name="Nelson B."/>
            <person name="Raja A."/>
            <person name="Underwood J."/>
            <person name="Diekhans M."/>
            <person name="Fiddes I."/>
            <person name="Haussler D."/>
            <person name="Eichler E."/>
        </authorList>
    </citation>
    <scope>NUCLEOTIDE SEQUENCE [LARGE SCALE GENOMIC DNA]</scope>
    <source>
        <strain evidence="6">Yerkes chimp pedigree #C0471</strain>
    </source>
</reference>
<dbReference type="Pfam" id="PF13229">
    <property type="entry name" value="Beta_helix"/>
    <property type="match status" value="1"/>
</dbReference>
<dbReference type="SMART" id="SM00722">
    <property type="entry name" value="CASH"/>
    <property type="match status" value="1"/>
</dbReference>
<dbReference type="InterPro" id="IPR039448">
    <property type="entry name" value="Beta_helix"/>
</dbReference>
<dbReference type="Proteomes" id="UP000236370">
    <property type="component" value="Unassembled WGS sequence"/>
</dbReference>
<dbReference type="InterPro" id="IPR006626">
    <property type="entry name" value="PbH1"/>
</dbReference>
<evidence type="ECO:0000313" key="7">
    <source>
        <dbReference type="Proteomes" id="UP000236370"/>
    </source>
</evidence>
<dbReference type="InterPro" id="IPR047505">
    <property type="entry name" value="F-box_FBXO11"/>
</dbReference>
<feature type="compositionally biased region" description="Pro residues" evidence="4">
    <location>
        <begin position="28"/>
        <end position="61"/>
    </location>
</feature>
<dbReference type="InterPro" id="IPR051550">
    <property type="entry name" value="SCF-Subunits/Alg-Epimerases"/>
</dbReference>
<feature type="domain" description="F-box" evidence="5">
    <location>
        <begin position="146"/>
        <end position="192"/>
    </location>
</feature>
<accession>A0A2J8LLE6</accession>
<dbReference type="CDD" id="cd22091">
    <property type="entry name" value="F-box_FBXO11"/>
    <property type="match status" value="1"/>
</dbReference>
<evidence type="ECO:0000259" key="5">
    <source>
        <dbReference type="PROSITE" id="PS50181"/>
    </source>
</evidence>
<dbReference type="Pfam" id="PF12937">
    <property type="entry name" value="F-box-like"/>
    <property type="match status" value="1"/>
</dbReference>
<dbReference type="NCBIfam" id="TIGR03804">
    <property type="entry name" value="para_beta_helix"/>
    <property type="match status" value="2"/>
</dbReference>
<dbReference type="PANTHER" id="PTHR22990:SF20">
    <property type="entry name" value="F-BOX ONLY PROTEIN 11"/>
    <property type="match status" value="1"/>
</dbReference>
<dbReference type="Gene3D" id="1.20.1280.50">
    <property type="match status" value="1"/>
</dbReference>
<protein>
    <submittedName>
        <fullName evidence="6">FBXO11 isoform 7</fullName>
    </submittedName>
</protein>
<dbReference type="SMART" id="SM00710">
    <property type="entry name" value="PbH1"/>
    <property type="match status" value="8"/>
</dbReference>
<dbReference type="PANTHER" id="PTHR22990">
    <property type="entry name" value="F-BOX ONLY PROTEIN"/>
    <property type="match status" value="1"/>
</dbReference>
<name>A0A2J8LLE6_PANTR</name>
<gene>
    <name evidence="6" type="ORF">CK820_G0028073</name>
</gene>
<evidence type="ECO:0000313" key="6">
    <source>
        <dbReference type="EMBL" id="PNI48089.1"/>
    </source>
</evidence>
<evidence type="ECO:0000256" key="1">
    <source>
        <dbReference type="ARBA" id="ARBA00004906"/>
    </source>
</evidence>
<sequence length="639" mass="71748">MNSVRAANRRPRRVSRPRPVQQQQQQPPQQPPPQPPQQQPPPPPQQQQQPPPPPPPPPPLPQERNNVGERDDDVPADMVAEESGPGAQNSPYQLRRKTLLPKRTACPTKNSMEGASTSTTENFGHRAKRARVSGKSQDLSAAPAEQYLQEKLPDEVVLKIFSYLLEQDLCRAACVCKRFSELANDPILWKRLYMEVFEYTRPMMHPEPGKFYQINPEEYEHPNPWKESFQQLYKGAHVKPGFAEHFYSNPARYKGRENMLYYDTIEDALGGVQEAHFDGLIFVHSGIYTDEWIYIESPITMIGAAPGKVADKVIIENTRDSTFVFMEGSEDAYVGYMTIRFNPDDKSAQHHNAHHCLEITVNCSPIIDHCIIRSTCTVGSAVCVSGQGACPTIKHCNISDCENVGLYITDHAQGIYEDNEISNNALAGIWVKNHGNPIIRRNHIHHGRDVGVFTFDHGMGYFESCNIHRNRIAGFEVKAYANPTVVRCEIHHGQTGGIYVHEKGRGQFIENKIYANNFAGVWITSNSDPTIRGNSIFNGNQGGVYIFGDGRGLIEGNDIYDNKIMNNQDAIEKAVSRGQCLYKISSYTSYPMHDFYRFFCDCGAGTLSNPCTLAGEPTHDTDTLYDSAPPIESNTLQHN</sequence>
<feature type="compositionally biased region" description="Low complexity" evidence="4">
    <location>
        <begin position="17"/>
        <end position="27"/>
    </location>
</feature>
<dbReference type="SUPFAM" id="SSF81383">
    <property type="entry name" value="F-box domain"/>
    <property type="match status" value="1"/>
</dbReference>
<dbReference type="SUPFAM" id="SSF51126">
    <property type="entry name" value="Pectin lyase-like"/>
    <property type="match status" value="1"/>
</dbReference>
<evidence type="ECO:0000256" key="4">
    <source>
        <dbReference type="SAM" id="MobiDB-lite"/>
    </source>
</evidence>
<proteinExistence type="predicted"/>
<dbReference type="SMART" id="SM00256">
    <property type="entry name" value="FBOX"/>
    <property type="match status" value="1"/>
</dbReference>
<dbReference type="AlphaFoldDB" id="A0A2J8LLE6"/>
<dbReference type="PROSITE" id="PS50181">
    <property type="entry name" value="FBOX"/>
    <property type="match status" value="1"/>
</dbReference>
<keyword evidence="3" id="KW-0833">Ubl conjugation pathway</keyword>
<organism evidence="6 7">
    <name type="scientific">Pan troglodytes</name>
    <name type="common">Chimpanzee</name>
    <dbReference type="NCBI Taxonomy" id="9598"/>
    <lineage>
        <taxon>Eukaryota</taxon>
        <taxon>Metazoa</taxon>
        <taxon>Chordata</taxon>
        <taxon>Craniata</taxon>
        <taxon>Vertebrata</taxon>
        <taxon>Euteleostomi</taxon>
        <taxon>Mammalia</taxon>
        <taxon>Eutheria</taxon>
        <taxon>Euarchontoglires</taxon>
        <taxon>Primates</taxon>
        <taxon>Haplorrhini</taxon>
        <taxon>Catarrhini</taxon>
        <taxon>Hominidae</taxon>
        <taxon>Pan</taxon>
    </lineage>
</organism>
<dbReference type="InterPro" id="IPR036047">
    <property type="entry name" value="F-box-like_dom_sf"/>
</dbReference>
<comment type="pathway">
    <text evidence="1">Protein modification; protein ubiquitination.</text>
</comment>
<evidence type="ECO:0000256" key="3">
    <source>
        <dbReference type="ARBA" id="ARBA00022786"/>
    </source>
</evidence>
<feature type="compositionally biased region" description="Polar residues" evidence="4">
    <location>
        <begin position="107"/>
        <end position="122"/>
    </location>
</feature>
<keyword evidence="2" id="KW-0677">Repeat</keyword>
<evidence type="ECO:0000256" key="2">
    <source>
        <dbReference type="ARBA" id="ARBA00022737"/>
    </source>
</evidence>
<feature type="region of interest" description="Disordered" evidence="4">
    <location>
        <begin position="1"/>
        <end position="125"/>
    </location>
</feature>
<comment type="caution">
    <text evidence="6">The sequence shown here is derived from an EMBL/GenBank/DDBJ whole genome shotgun (WGS) entry which is preliminary data.</text>
</comment>
<dbReference type="EMBL" id="NBAG03000286">
    <property type="protein sequence ID" value="PNI48089.1"/>
    <property type="molecule type" value="Genomic_DNA"/>
</dbReference>